<accession>A0A7I7QRP6</accession>
<dbReference type="Gene3D" id="3.40.190.10">
    <property type="entry name" value="Periplasmic binding protein-like II"/>
    <property type="match status" value="2"/>
</dbReference>
<reference evidence="3 4" key="1">
    <citation type="journal article" date="2019" name="Emerg. Microbes Infect.">
        <title>Comprehensive subspecies identification of 175 nontuberculous mycobacteria species based on 7547 genomic profiles.</title>
        <authorList>
            <person name="Matsumoto Y."/>
            <person name="Kinjo T."/>
            <person name="Motooka D."/>
            <person name="Nabeya D."/>
            <person name="Jung N."/>
            <person name="Uechi K."/>
            <person name="Horii T."/>
            <person name="Iida T."/>
            <person name="Fujita J."/>
            <person name="Nakamura S."/>
        </authorList>
    </citation>
    <scope>NUCLEOTIDE SEQUENCE [LARGE SCALE GENOMIC DNA]</scope>
    <source>
        <strain evidence="3 4">JCM 17899</strain>
    </source>
</reference>
<dbReference type="PANTHER" id="PTHR35936:SF17">
    <property type="entry name" value="ARGININE-BINDING EXTRACELLULAR PROTEIN ARTP"/>
    <property type="match status" value="1"/>
</dbReference>
<name>A0A7I7QRP6_9MYCO</name>
<evidence type="ECO:0000313" key="3">
    <source>
        <dbReference type="EMBL" id="BBY28945.1"/>
    </source>
</evidence>
<gene>
    <name evidence="3" type="ORF">MSEDJ_30410</name>
</gene>
<evidence type="ECO:0000256" key="1">
    <source>
        <dbReference type="ARBA" id="ARBA00022729"/>
    </source>
</evidence>
<organism evidence="3 4">
    <name type="scientific">Mycolicibacterium sediminis</name>
    <dbReference type="NCBI Taxonomy" id="1286180"/>
    <lineage>
        <taxon>Bacteria</taxon>
        <taxon>Bacillati</taxon>
        <taxon>Actinomycetota</taxon>
        <taxon>Actinomycetes</taxon>
        <taxon>Mycobacteriales</taxon>
        <taxon>Mycobacteriaceae</taxon>
        <taxon>Mycolicibacterium</taxon>
    </lineage>
</organism>
<dbReference type="RefSeq" id="WP_163797776.1">
    <property type="nucleotide sequence ID" value="NZ_AP022588.1"/>
</dbReference>
<protein>
    <submittedName>
        <fullName evidence="3">Basic amino acid ABC transporter substrate-binding protein</fullName>
    </submittedName>
</protein>
<proteinExistence type="predicted"/>
<dbReference type="EMBL" id="AP022588">
    <property type="protein sequence ID" value="BBY28945.1"/>
    <property type="molecule type" value="Genomic_DNA"/>
</dbReference>
<dbReference type="PANTHER" id="PTHR35936">
    <property type="entry name" value="MEMBRANE-BOUND LYTIC MUREIN TRANSGLYCOSYLASE F"/>
    <property type="match status" value="1"/>
</dbReference>
<sequence length="276" mass="29109">MSASLAVAGLVATSACSSSSSGSPEDLIANIKANKQVTIGTSNDAPWSTVSDSGEAVGIVPDILREFLKRADIDATIKSTAMPFDSLIPSVSSSRIDLIGDAIFATEERAKQVSFTRTIFVNPDGLVVREGNPDKIESVADLCGRVGATYKGTTWVEDLKAASARCPNGEAIDVKVYSTIFEVMQDITAGRVDGALIDASLAAYALVQNPGLGVQLAPDYVSPTVDKSQNALATNKADKTFASTFNPIYEAMLADGTVAKIFDHWGLKPIDQFLPK</sequence>
<dbReference type="SMART" id="SM00062">
    <property type="entry name" value="PBPb"/>
    <property type="match status" value="1"/>
</dbReference>
<dbReference type="InterPro" id="IPR001638">
    <property type="entry name" value="Solute-binding_3/MltF_N"/>
</dbReference>
<evidence type="ECO:0000313" key="4">
    <source>
        <dbReference type="Proteomes" id="UP000467193"/>
    </source>
</evidence>
<keyword evidence="4" id="KW-1185">Reference proteome</keyword>
<evidence type="ECO:0000259" key="2">
    <source>
        <dbReference type="SMART" id="SM00062"/>
    </source>
</evidence>
<dbReference type="Proteomes" id="UP000467193">
    <property type="component" value="Chromosome"/>
</dbReference>
<keyword evidence="1" id="KW-0732">Signal</keyword>
<dbReference type="AlphaFoldDB" id="A0A7I7QRP6"/>
<dbReference type="Pfam" id="PF00497">
    <property type="entry name" value="SBP_bac_3"/>
    <property type="match status" value="1"/>
</dbReference>
<feature type="domain" description="Solute-binding protein family 3/N-terminal" evidence="2">
    <location>
        <begin position="36"/>
        <end position="269"/>
    </location>
</feature>
<dbReference type="KEGG" id="msei:MSEDJ_30410"/>
<dbReference type="SUPFAM" id="SSF53850">
    <property type="entry name" value="Periplasmic binding protein-like II"/>
    <property type="match status" value="1"/>
</dbReference>